<comment type="caution">
    <text evidence="2">The sequence shown here is derived from an EMBL/GenBank/DDBJ whole genome shotgun (WGS) entry which is preliminary data.</text>
</comment>
<sequence>MFPQPKLTICVPSRNRQLYFQETIRSLLINMRTDVEFVFADNSDDPSIMNTFMAEISGDPRVKFIPSDDHIFSMVDNWERCLDTSTGEFICVIGDDDYVDVDVVDLIKDVQRNDPRADVIAWTRLTYNWPSHRPRKCVVAVPMGTSYFRLDKSVLLRDFFHWSHDAATPNNLFAIYHGAVSRRTMEKIRARFNGRYFEHPVVDFENSCKLLVTADNFIHVERPFSVLGACAESNSGRVATAADLKAMYSQFMSDIGRTIDDDAYMKDFPFPFFLGNTAAIGLCQQWFKYTYGHKAPAGWEKNFARACAKNCGMALDRENFELIAQGYRTAFENWQGGKFLQHFNPTFRESGSGKPYYGLLKNMLYIDEDIAGVQTPAELFHLVKQFISPQESMEFRTVPQFAVG</sequence>
<feature type="domain" description="Glycosyltransferase 2-like" evidence="1">
    <location>
        <begin position="8"/>
        <end position="123"/>
    </location>
</feature>
<protein>
    <submittedName>
        <fullName evidence="2">Glycosyltransferase involved in cell wall biosynthesis</fullName>
    </submittedName>
</protein>
<dbReference type="InterPro" id="IPR029044">
    <property type="entry name" value="Nucleotide-diphossugar_trans"/>
</dbReference>
<evidence type="ECO:0000313" key="2">
    <source>
        <dbReference type="EMBL" id="MDQ0318901.1"/>
    </source>
</evidence>
<gene>
    <name evidence="2" type="ORF">QO002_001039</name>
</gene>
<dbReference type="SUPFAM" id="SSF53448">
    <property type="entry name" value="Nucleotide-diphospho-sugar transferases"/>
    <property type="match status" value="1"/>
</dbReference>
<dbReference type="Proteomes" id="UP001230207">
    <property type="component" value="Unassembled WGS sequence"/>
</dbReference>
<proteinExistence type="predicted"/>
<reference evidence="2 3" key="1">
    <citation type="submission" date="2023-07" db="EMBL/GenBank/DDBJ databases">
        <title>Genomic Encyclopedia of Type Strains, Phase IV (KMG-IV): sequencing the most valuable type-strain genomes for metagenomic binning, comparative biology and taxonomic classification.</title>
        <authorList>
            <person name="Goeker M."/>
        </authorList>
    </citation>
    <scope>NUCLEOTIDE SEQUENCE [LARGE SCALE GENOMIC DNA]</scope>
    <source>
        <strain evidence="2 3">DSM 1112</strain>
    </source>
</reference>
<accession>A0ABU0BKW9</accession>
<name>A0ABU0BKW9_9HYPH</name>
<organism evidence="2 3">
    <name type="scientific">Pararhizobium capsulatum DSM 1112</name>
    <dbReference type="NCBI Taxonomy" id="1121113"/>
    <lineage>
        <taxon>Bacteria</taxon>
        <taxon>Pseudomonadati</taxon>
        <taxon>Pseudomonadota</taxon>
        <taxon>Alphaproteobacteria</taxon>
        <taxon>Hyphomicrobiales</taxon>
        <taxon>Rhizobiaceae</taxon>
        <taxon>Rhizobium/Agrobacterium group</taxon>
        <taxon>Pararhizobium</taxon>
    </lineage>
</organism>
<dbReference type="CDD" id="cd00761">
    <property type="entry name" value="Glyco_tranf_GTA_type"/>
    <property type="match status" value="1"/>
</dbReference>
<evidence type="ECO:0000313" key="3">
    <source>
        <dbReference type="Proteomes" id="UP001230207"/>
    </source>
</evidence>
<dbReference type="InterPro" id="IPR001173">
    <property type="entry name" value="Glyco_trans_2-like"/>
</dbReference>
<keyword evidence="3" id="KW-1185">Reference proteome</keyword>
<dbReference type="Gene3D" id="3.90.550.10">
    <property type="entry name" value="Spore Coat Polysaccharide Biosynthesis Protein SpsA, Chain A"/>
    <property type="match status" value="1"/>
</dbReference>
<dbReference type="EMBL" id="JAUSVF010000001">
    <property type="protein sequence ID" value="MDQ0318901.1"/>
    <property type="molecule type" value="Genomic_DNA"/>
</dbReference>
<evidence type="ECO:0000259" key="1">
    <source>
        <dbReference type="Pfam" id="PF00535"/>
    </source>
</evidence>
<dbReference type="Pfam" id="PF00535">
    <property type="entry name" value="Glycos_transf_2"/>
    <property type="match status" value="1"/>
</dbReference>